<evidence type="ECO:0000256" key="2">
    <source>
        <dbReference type="ARBA" id="ARBA00022679"/>
    </source>
</evidence>
<dbReference type="GO" id="GO:0016758">
    <property type="term" value="F:hexosyltransferase activity"/>
    <property type="evidence" value="ECO:0007669"/>
    <property type="project" value="UniProtKB-ARBA"/>
</dbReference>
<dbReference type="AlphaFoldDB" id="A0A085BL88"/>
<dbReference type="InterPro" id="IPR001173">
    <property type="entry name" value="Glyco_trans_2-like"/>
</dbReference>
<evidence type="ECO:0000256" key="1">
    <source>
        <dbReference type="ARBA" id="ARBA00022676"/>
    </source>
</evidence>
<protein>
    <recommendedName>
        <fullName evidence="3">Glycosyltransferase 2-like domain-containing protein</fullName>
    </recommendedName>
</protein>
<keyword evidence="2" id="KW-0808">Transferase</keyword>
<dbReference type="RefSeq" id="WP_034972981.1">
    <property type="nucleotide sequence ID" value="NZ_FOFI01000002.1"/>
</dbReference>
<keyword evidence="1" id="KW-0328">Glycosyltransferase</keyword>
<dbReference type="PANTHER" id="PTHR22916:SF51">
    <property type="entry name" value="GLYCOSYLTRANSFERASE EPSH-RELATED"/>
    <property type="match status" value="1"/>
</dbReference>
<dbReference type="InterPro" id="IPR029044">
    <property type="entry name" value="Nucleotide-diphossugar_trans"/>
</dbReference>
<evidence type="ECO:0000313" key="4">
    <source>
        <dbReference type="EMBL" id="KFC23233.1"/>
    </source>
</evidence>
<evidence type="ECO:0000259" key="3">
    <source>
        <dbReference type="Pfam" id="PF00535"/>
    </source>
</evidence>
<feature type="domain" description="Glycosyltransferase 2-like" evidence="3">
    <location>
        <begin position="3"/>
        <end position="166"/>
    </location>
</feature>
<reference evidence="4 5" key="1">
    <citation type="submission" date="2014-07" db="EMBL/GenBank/DDBJ databases">
        <title>Epilithonimonas lactis LMG 22401 Genome.</title>
        <authorList>
            <person name="Pipes S.E."/>
            <person name="Stropko S.J."/>
        </authorList>
    </citation>
    <scope>NUCLEOTIDE SEQUENCE [LARGE SCALE GENOMIC DNA]</scope>
    <source>
        <strain evidence="4 5">LMG 24401</strain>
    </source>
</reference>
<organism evidence="4 5">
    <name type="scientific">Epilithonimonas lactis</name>
    <dbReference type="NCBI Taxonomy" id="421072"/>
    <lineage>
        <taxon>Bacteria</taxon>
        <taxon>Pseudomonadati</taxon>
        <taxon>Bacteroidota</taxon>
        <taxon>Flavobacteriia</taxon>
        <taxon>Flavobacteriales</taxon>
        <taxon>Weeksellaceae</taxon>
        <taxon>Chryseobacterium group</taxon>
        <taxon>Epilithonimonas</taxon>
    </lineage>
</organism>
<dbReference type="Pfam" id="PF00535">
    <property type="entry name" value="Glycos_transf_2"/>
    <property type="match status" value="1"/>
</dbReference>
<dbReference type="STRING" id="421072.SAMN04488097_1189"/>
<dbReference type="Proteomes" id="UP000028623">
    <property type="component" value="Unassembled WGS sequence"/>
</dbReference>
<dbReference type="SUPFAM" id="SSF53448">
    <property type="entry name" value="Nucleotide-diphospho-sugar transferases"/>
    <property type="match status" value="1"/>
</dbReference>
<name>A0A085BL88_9FLAO</name>
<keyword evidence="5" id="KW-1185">Reference proteome</keyword>
<proteinExistence type="predicted"/>
<evidence type="ECO:0000313" key="5">
    <source>
        <dbReference type="Proteomes" id="UP000028623"/>
    </source>
</evidence>
<comment type="caution">
    <text evidence="4">The sequence shown here is derived from an EMBL/GenBank/DDBJ whole genome shotgun (WGS) entry which is preliminary data.</text>
</comment>
<dbReference type="Gene3D" id="3.90.550.10">
    <property type="entry name" value="Spore Coat Polysaccharide Biosynthesis Protein SpsA, Chain A"/>
    <property type="match status" value="1"/>
</dbReference>
<dbReference type="PANTHER" id="PTHR22916">
    <property type="entry name" value="GLYCOSYLTRANSFERASE"/>
    <property type="match status" value="1"/>
</dbReference>
<accession>A0A085BL88</accession>
<dbReference type="OrthoDB" id="396512at2"/>
<gene>
    <name evidence="4" type="ORF">IO89_01165</name>
</gene>
<dbReference type="eggNOG" id="COG1216">
    <property type="taxonomic scope" value="Bacteria"/>
</dbReference>
<sequence>MLSIIIPVYNVEQYLNQCIDSILCNSDDDVEILLINDGSTDNSGRICEHYLEIDSRIKTFHKKNGGVSSARNLGIEKANGEYLWFIDPDDWISYNAVEIINETLRRQEPELLVFSHIKYLESDKTFKETIAPIEIERTSIENYTSTLGYFRPNVWCYVYKRKMIRQFDISFPAQPYFEDEIFNLDIFAKAESIVQINEQLYFYRERENSAMTKPFSEEKLLCYITLLQAYKCFMENSFTKTYMWKNVFVYIGNMKSGMKKLNYSTKKQKKIIGKTKSIFKNLKFLNDDSRGIIVYKILYNYFPSLFALL</sequence>
<dbReference type="EMBL" id="JPLY01000001">
    <property type="protein sequence ID" value="KFC23233.1"/>
    <property type="molecule type" value="Genomic_DNA"/>
</dbReference>
<dbReference type="CDD" id="cd00761">
    <property type="entry name" value="Glyco_tranf_GTA_type"/>
    <property type="match status" value="1"/>
</dbReference>